<feature type="domain" description="Transposase IS66 central" evidence="2">
    <location>
        <begin position="149"/>
        <end position="411"/>
    </location>
</feature>
<dbReference type="AlphaFoldDB" id="A0A2C9CK08"/>
<proteinExistence type="predicted"/>
<reference evidence="8" key="2">
    <citation type="submission" date="2017-10" db="EMBL/GenBank/DDBJ databases">
        <authorList>
            <person name="Frank J."/>
        </authorList>
    </citation>
    <scope>NUCLEOTIDE SEQUENCE [LARGE SCALE GENOMIC DNA]</scope>
</reference>
<evidence type="ECO:0000313" key="4">
    <source>
        <dbReference type="EMBL" id="QII09833.1"/>
    </source>
</evidence>
<dbReference type="OrthoDB" id="8241751at2"/>
<dbReference type="Proteomes" id="UP000501926">
    <property type="component" value="Chromosome"/>
</dbReference>
<feature type="compositionally biased region" description="Low complexity" evidence="1">
    <location>
        <begin position="38"/>
        <end position="49"/>
    </location>
</feature>
<evidence type="ECO:0000313" key="8">
    <source>
        <dbReference type="Proteomes" id="UP000221734"/>
    </source>
</evidence>
<dbReference type="KEGG" id="kst:KSMBR1_3419"/>
<dbReference type="EMBL" id="CP049055">
    <property type="protein sequence ID" value="QII12201.1"/>
    <property type="molecule type" value="Genomic_DNA"/>
</dbReference>
<dbReference type="InterPro" id="IPR024474">
    <property type="entry name" value="Znf_dom_IS66"/>
</dbReference>
<dbReference type="PANTHER" id="PTHR33678:SF2">
    <property type="match status" value="1"/>
</dbReference>
<reference evidence="4 9" key="3">
    <citation type="submission" date="2020-02" db="EMBL/GenBank/DDBJ databases">
        <title>Newly sequenced genome of strain CSTR1 showed variability in Candidatus Kuenenia stuttgartiensis genomes.</title>
        <authorList>
            <person name="Ding C."/>
            <person name="Adrian L."/>
        </authorList>
    </citation>
    <scope>NUCLEOTIDE SEQUENCE [LARGE SCALE GENOMIC DNA]</scope>
    <source>
        <strain evidence="4 9">CSTR1</strain>
    </source>
</reference>
<feature type="compositionally biased region" description="Basic residues" evidence="1">
    <location>
        <begin position="53"/>
        <end position="70"/>
    </location>
</feature>
<organism evidence="7 8">
    <name type="scientific">Kuenenia stuttgartiensis</name>
    <dbReference type="NCBI Taxonomy" id="174633"/>
    <lineage>
        <taxon>Bacteria</taxon>
        <taxon>Pseudomonadati</taxon>
        <taxon>Planctomycetota</taxon>
        <taxon>Candidatus Brocadiia</taxon>
        <taxon>Candidatus Brocadiales</taxon>
        <taxon>Candidatus Brocadiaceae</taxon>
        <taxon>Candidatus Kuenenia</taxon>
    </lineage>
</organism>
<evidence type="ECO:0000259" key="2">
    <source>
        <dbReference type="Pfam" id="PF03050"/>
    </source>
</evidence>
<name>A0A2C9CK08_KUEST</name>
<dbReference type="NCBIfam" id="NF033517">
    <property type="entry name" value="transpos_IS66"/>
    <property type="match status" value="1"/>
</dbReference>
<dbReference type="Proteomes" id="UP000221734">
    <property type="component" value="Chromosome Kuenenia_stuttgartiensis_MBR1"/>
</dbReference>
<dbReference type="RefSeq" id="WP_099326422.1">
    <property type="nucleotide sequence ID" value="NZ_CP049055.1"/>
</dbReference>
<protein>
    <submittedName>
        <fullName evidence="7">Uncharacterized protein</fullName>
    </submittedName>
</protein>
<evidence type="ECO:0000313" key="6">
    <source>
        <dbReference type="EMBL" id="QII12995.1"/>
    </source>
</evidence>
<dbReference type="EMBL" id="LT934425">
    <property type="protein sequence ID" value="SOH05893.1"/>
    <property type="molecule type" value="Genomic_DNA"/>
</dbReference>
<feature type="domain" description="Transposase IS66 zinc-finger binding" evidence="3">
    <location>
        <begin position="89"/>
        <end position="131"/>
    </location>
</feature>
<dbReference type="EMBL" id="CP049055">
    <property type="protein sequence ID" value="QII12995.1"/>
    <property type="molecule type" value="Genomic_DNA"/>
</dbReference>
<dbReference type="Pfam" id="PF13005">
    <property type="entry name" value="zf-IS66"/>
    <property type="match status" value="1"/>
</dbReference>
<feature type="region of interest" description="Disordered" evidence="1">
    <location>
        <begin position="34"/>
        <end position="70"/>
    </location>
</feature>
<accession>A0A2C9CK08</accession>
<keyword evidence="8" id="KW-1185">Reference proteome</keyword>
<dbReference type="EMBL" id="CP049055">
    <property type="protein sequence ID" value="QII09833.1"/>
    <property type="molecule type" value="Genomic_DNA"/>
</dbReference>
<evidence type="ECO:0000313" key="7">
    <source>
        <dbReference type="EMBL" id="SOH05893.1"/>
    </source>
</evidence>
<gene>
    <name evidence="4" type="ORF">KsCSTR_04540</name>
    <name evidence="5" type="ORF">KsCSTR_28220</name>
    <name evidence="6" type="ORF">KsCSTR_36160</name>
    <name evidence="7" type="ORF">KSMBR1_3419</name>
</gene>
<dbReference type="PANTHER" id="PTHR33678">
    <property type="entry name" value="BLL1576 PROTEIN"/>
    <property type="match status" value="1"/>
</dbReference>
<evidence type="ECO:0000313" key="9">
    <source>
        <dbReference type="Proteomes" id="UP000501926"/>
    </source>
</evidence>
<evidence type="ECO:0000256" key="1">
    <source>
        <dbReference type="SAM" id="MobiDB-lite"/>
    </source>
</evidence>
<dbReference type="Pfam" id="PF03050">
    <property type="entry name" value="DDE_Tnp_IS66"/>
    <property type="match status" value="1"/>
</dbReference>
<evidence type="ECO:0000259" key="3">
    <source>
        <dbReference type="Pfam" id="PF13005"/>
    </source>
</evidence>
<reference evidence="7" key="1">
    <citation type="submission" date="2017-10" db="EMBL/GenBank/DDBJ databases">
        <authorList>
            <person name="Banno H."/>
            <person name="Chua N.-H."/>
        </authorList>
    </citation>
    <scope>NUCLEOTIDE SEQUENCE [LARGE SCALE GENOMIC DNA]</scope>
    <source>
        <strain evidence="7">Kuenenia_mbr1_ru-nijmegen</strain>
    </source>
</reference>
<dbReference type="InterPro" id="IPR052344">
    <property type="entry name" value="Transposase-related"/>
</dbReference>
<dbReference type="InterPro" id="IPR004291">
    <property type="entry name" value="Transposase_IS66_central"/>
</dbReference>
<sequence>MTRDEAIAILEMDREDAIQAILILAEKAEKYDRLCDKPGPTTPSGSIPPYLKPTKKKRKRPCGRKKGHKGVCRKRPETVTAYQTHSMESCPDCHQPLQKPVRTYKRYIEDIPRLDPVVTEHTVHGYWCACCKKIVQPKVTDALHGARLGLRLVVFTAWLHYLIGISVNNIVKMLSVFFNLQISAGGLTQAWKSLATLLEPQYNEIGQKVSASAVLYADETGWRLNGKTHWLWCFTTQKLCYYLITPSRGSPVIKKLLGILFGGILICDFLGAYNKISALAKQRCFYHLFTELVKVDAHNHSAAWKAFRKKLSRLLKDAIRLSEKKNQISLVCFLRLKKRLYRRLEQFLATPCQDKDVQRLTKRLKRHKQELFTFLEHEGVSPYNNHAEQQMRKPVLTRKVSQQNRSVQGANTQAILMTLLRSAELQGDNPVENLLAYAKKALLTKTTSGLTYNIAC</sequence>
<evidence type="ECO:0000313" key="5">
    <source>
        <dbReference type="EMBL" id="QII12201.1"/>
    </source>
</evidence>